<name>A0A3G2S6Z9_MALR7</name>
<dbReference type="OrthoDB" id="44756at2759"/>
<gene>
    <name evidence="6" type="ORF">DNF11_0867</name>
</gene>
<evidence type="ECO:0000256" key="4">
    <source>
        <dbReference type="ARBA" id="ARBA00022989"/>
    </source>
</evidence>
<evidence type="ECO:0000256" key="3">
    <source>
        <dbReference type="ARBA" id="ARBA00022692"/>
    </source>
</evidence>
<proteinExistence type="inferred from homology"/>
<keyword evidence="7" id="KW-1185">Reference proteome</keyword>
<comment type="similarity">
    <text evidence="2">Belongs to the membrane magnesium transporter (TC 1.A.67) family.</text>
</comment>
<dbReference type="Pfam" id="PF10270">
    <property type="entry name" value="MMgT"/>
    <property type="match status" value="1"/>
</dbReference>
<keyword evidence="3" id="KW-0812">Transmembrane</keyword>
<dbReference type="InterPro" id="IPR018937">
    <property type="entry name" value="MMgT"/>
</dbReference>
<accession>A0A3G2S6Z9</accession>
<dbReference type="STRING" id="425264.A0A3G2S6Z9"/>
<dbReference type="EMBL" id="CP033149">
    <property type="protein sequence ID" value="AYO41817.1"/>
    <property type="molecule type" value="Genomic_DNA"/>
</dbReference>
<organism evidence="6 7">
    <name type="scientific">Malassezia restricta (strain ATCC 96810 / NBRC 103918 / CBS 7877)</name>
    <name type="common">Seborrheic dermatitis infection agent</name>
    <dbReference type="NCBI Taxonomy" id="425264"/>
    <lineage>
        <taxon>Eukaryota</taxon>
        <taxon>Fungi</taxon>
        <taxon>Dikarya</taxon>
        <taxon>Basidiomycota</taxon>
        <taxon>Ustilaginomycotina</taxon>
        <taxon>Malasseziomycetes</taxon>
        <taxon>Malasseziales</taxon>
        <taxon>Malasseziaceae</taxon>
        <taxon>Malassezia</taxon>
    </lineage>
</organism>
<dbReference type="Proteomes" id="UP000269793">
    <property type="component" value="Chromosome II"/>
</dbReference>
<evidence type="ECO:0000256" key="2">
    <source>
        <dbReference type="ARBA" id="ARBA00006109"/>
    </source>
</evidence>
<evidence type="ECO:0000256" key="1">
    <source>
        <dbReference type="ARBA" id="ARBA00004127"/>
    </source>
</evidence>
<dbReference type="AlphaFoldDB" id="A0A3G2S6Z9"/>
<dbReference type="GO" id="GO:0012505">
    <property type="term" value="C:endomembrane system"/>
    <property type="evidence" value="ECO:0007669"/>
    <property type="project" value="UniProtKB-SubCell"/>
</dbReference>
<evidence type="ECO:0000313" key="6">
    <source>
        <dbReference type="EMBL" id="AYO41817.1"/>
    </source>
</evidence>
<reference evidence="6 7" key="1">
    <citation type="submission" date="2018-10" db="EMBL/GenBank/DDBJ databases">
        <title>Complete genome sequence of Malassezia restricta CBS 7877.</title>
        <authorList>
            <person name="Morand S.C."/>
            <person name="Bertignac M."/>
            <person name="Iltis A."/>
            <person name="Kolder I."/>
            <person name="Pirovano W."/>
            <person name="Jourdain R."/>
            <person name="Clavaud C."/>
        </authorList>
    </citation>
    <scope>NUCLEOTIDE SEQUENCE [LARGE SCALE GENOMIC DNA]</scope>
    <source>
        <strain evidence="6 7">CBS 7877</strain>
    </source>
</reference>
<keyword evidence="4" id="KW-1133">Transmembrane helix</keyword>
<dbReference type="VEuPathDB" id="FungiDB:DNF11_0867"/>
<comment type="subcellular location">
    <subcellularLocation>
        <location evidence="1">Endomembrane system</location>
        <topology evidence="1">Multi-pass membrane protein</topology>
    </subcellularLocation>
</comment>
<sequence>MLIPYQERPSTAGRVTVAVGIGLFLHSAYSAYEVLSQGKSIDLSTTTTVFESIVPLDIKLETLIAFFVLVLGCALTTPKLRQISWTSRMRDSEIDVADARPNFANVYHRGSWLFAPRDKL</sequence>
<evidence type="ECO:0000256" key="5">
    <source>
        <dbReference type="ARBA" id="ARBA00023136"/>
    </source>
</evidence>
<keyword evidence="5" id="KW-0472">Membrane</keyword>
<protein>
    <submittedName>
        <fullName evidence="6">Membrane magnesium transporter</fullName>
    </submittedName>
</protein>
<evidence type="ECO:0000313" key="7">
    <source>
        <dbReference type="Proteomes" id="UP000269793"/>
    </source>
</evidence>